<feature type="compositionally biased region" description="Polar residues" evidence="1">
    <location>
        <begin position="131"/>
        <end position="143"/>
    </location>
</feature>
<proteinExistence type="predicted"/>
<dbReference type="Proteomes" id="UP000007374">
    <property type="component" value="Unassembled WGS sequence"/>
</dbReference>
<dbReference type="OrthoDB" id="7509188at2"/>
<dbReference type="Pfam" id="PF11836">
    <property type="entry name" value="Phage_TAC_11"/>
    <property type="match status" value="1"/>
</dbReference>
<evidence type="ECO:0000313" key="3">
    <source>
        <dbReference type="Proteomes" id="UP000007374"/>
    </source>
</evidence>
<dbReference type="RefSeq" id="WP_009452898.1">
    <property type="nucleotide sequence ID" value="NZ_AMSI01000032.1"/>
</dbReference>
<dbReference type="PATRIC" id="fig|1231190.3.peg.4801"/>
<gene>
    <name evidence="2" type="ORF">NA8A_23307</name>
</gene>
<comment type="caution">
    <text evidence="2">The sequence shown here is derived from an EMBL/GenBank/DDBJ whole genome shotgun (WGS) entry which is preliminary data.</text>
</comment>
<keyword evidence="3" id="KW-1185">Reference proteome</keyword>
<accession>K2PG00</accession>
<dbReference type="eggNOG" id="ENOG5032XFF">
    <property type="taxonomic scope" value="Bacteria"/>
</dbReference>
<evidence type="ECO:0008006" key="4">
    <source>
        <dbReference type="Google" id="ProtNLM"/>
    </source>
</evidence>
<feature type="region of interest" description="Disordered" evidence="1">
    <location>
        <begin position="104"/>
        <end position="143"/>
    </location>
</feature>
<protein>
    <recommendedName>
        <fullName evidence="4">Gene transfer agent (GTA) like protein</fullName>
    </recommendedName>
</protein>
<dbReference type="InterPro" id="IPR021791">
    <property type="entry name" value="Phage_TAC_11"/>
</dbReference>
<dbReference type="EMBL" id="AMSI01000032">
    <property type="protein sequence ID" value="EKF39952.1"/>
    <property type="molecule type" value="Genomic_DNA"/>
</dbReference>
<evidence type="ECO:0000256" key="1">
    <source>
        <dbReference type="SAM" id="MobiDB-lite"/>
    </source>
</evidence>
<organism evidence="2 3">
    <name type="scientific">Nitratireductor indicus C115</name>
    <dbReference type="NCBI Taxonomy" id="1231190"/>
    <lineage>
        <taxon>Bacteria</taxon>
        <taxon>Pseudomonadati</taxon>
        <taxon>Pseudomonadota</taxon>
        <taxon>Alphaproteobacteria</taxon>
        <taxon>Hyphomicrobiales</taxon>
        <taxon>Phyllobacteriaceae</taxon>
        <taxon>Nitratireductor</taxon>
    </lineage>
</organism>
<name>K2PG00_9HYPH</name>
<dbReference type="STRING" id="721133.SAMN05216176_11774"/>
<evidence type="ECO:0000313" key="2">
    <source>
        <dbReference type="EMBL" id="EKF39952.1"/>
    </source>
</evidence>
<sequence>MSEIGSLKVWRGGEHRFALPIGPMRALEKARDAGPNWIMSRLISGQWFIDDVYEVIRLGLIGGGLDEKEARKLADENVGYQHYYEHVPLATEILKNALMGEADDPVGELVPGEGDAMTRSPEAKRGGRPSTRGQGSQASRRGT</sequence>
<dbReference type="AlphaFoldDB" id="K2PG00"/>
<reference evidence="2 3" key="1">
    <citation type="journal article" date="2012" name="J. Bacteriol.">
        <title>Genome Sequence of Nitratireductor indicus Type Strain C115.</title>
        <authorList>
            <person name="Lai Q."/>
            <person name="Li G."/>
            <person name="Yu Z."/>
            <person name="Shao Z."/>
        </authorList>
    </citation>
    <scope>NUCLEOTIDE SEQUENCE [LARGE SCALE GENOMIC DNA]</scope>
    <source>
        <strain evidence="2 3">C115</strain>
    </source>
</reference>